<dbReference type="Proteomes" id="UP000283634">
    <property type="component" value="Unassembled WGS sequence"/>
</dbReference>
<evidence type="ECO:0000313" key="2">
    <source>
        <dbReference type="EMBL" id="RNE99621.1"/>
    </source>
</evidence>
<sequence>MPFKNMFLLDDANVSPRPRAAMGYPPQPVVDEEEPCRGQLASSMAVDTVEAGLDAPLAQQLPGFTSVCSSQHRFEWLWRKTERSYLVWAREGRSYAAGSTGPRGSDRPTSFLGTAEADFSEDMDRRQNSGSQVSSVEPNPEDDGEDFDVLSVALKRPESERSRREHLRSSELGARFCYAWGIGKDERGSNDGRGCGGEQNGWGVGGEAAATLKTSDEMGKWSDNKNCGSGGDDQTARSMGSGLEGCRGNTALKFSSKDLDVVRAIALILMEEREKKGR</sequence>
<evidence type="ECO:0000256" key="1">
    <source>
        <dbReference type="SAM" id="MobiDB-lite"/>
    </source>
</evidence>
<comment type="caution">
    <text evidence="2">The sequence shown here is derived from an EMBL/GenBank/DDBJ whole genome shotgun (WGS) entry which is preliminary data.</text>
</comment>
<evidence type="ECO:0000313" key="3">
    <source>
        <dbReference type="Proteomes" id="UP000283634"/>
    </source>
</evidence>
<dbReference type="OMA" id="NEECHAF"/>
<dbReference type="RefSeq" id="XP_029235301.1">
    <property type="nucleotide sequence ID" value="XM_029384807.1"/>
</dbReference>
<accession>A0A422N2D7</accession>
<keyword evidence="3" id="KW-1185">Reference proteome</keyword>
<gene>
    <name evidence="2" type="ORF">TraAM80_08045</name>
</gene>
<feature type="region of interest" description="Disordered" evidence="1">
    <location>
        <begin position="222"/>
        <end position="241"/>
    </location>
</feature>
<feature type="compositionally biased region" description="Polar residues" evidence="1">
    <location>
        <begin position="128"/>
        <end position="137"/>
    </location>
</feature>
<protein>
    <submittedName>
        <fullName evidence="2">Uncharacterized protein</fullName>
    </submittedName>
</protein>
<organism evidence="2 3">
    <name type="scientific">Trypanosoma rangeli</name>
    <dbReference type="NCBI Taxonomy" id="5698"/>
    <lineage>
        <taxon>Eukaryota</taxon>
        <taxon>Discoba</taxon>
        <taxon>Euglenozoa</taxon>
        <taxon>Kinetoplastea</taxon>
        <taxon>Metakinetoplastina</taxon>
        <taxon>Trypanosomatida</taxon>
        <taxon>Trypanosomatidae</taxon>
        <taxon>Trypanosoma</taxon>
        <taxon>Herpetosoma</taxon>
    </lineage>
</organism>
<name>A0A422N2D7_TRYRA</name>
<dbReference type="GeneID" id="40331978"/>
<dbReference type="EMBL" id="MKGL01000374">
    <property type="protein sequence ID" value="RNE99621.1"/>
    <property type="molecule type" value="Genomic_DNA"/>
</dbReference>
<feature type="region of interest" description="Disordered" evidence="1">
    <location>
        <begin position="117"/>
        <end position="147"/>
    </location>
</feature>
<reference evidence="2 3" key="1">
    <citation type="journal article" date="2018" name="BMC Genomics">
        <title>Genomic comparison of Trypanosoma conorhini and Trypanosoma rangeli to Trypanosoma cruzi strains of high and low virulence.</title>
        <authorList>
            <person name="Bradwell K.R."/>
            <person name="Koparde V.N."/>
            <person name="Matveyev A.V."/>
            <person name="Serrano M.G."/>
            <person name="Alves J.M."/>
            <person name="Parikh H."/>
            <person name="Huang B."/>
            <person name="Lee V."/>
            <person name="Espinosa-Alvarez O."/>
            <person name="Ortiz P.A."/>
            <person name="Costa-Martins A.G."/>
            <person name="Teixeira M.M."/>
            <person name="Buck G.A."/>
        </authorList>
    </citation>
    <scope>NUCLEOTIDE SEQUENCE [LARGE SCALE GENOMIC DNA]</scope>
    <source>
        <strain evidence="2 3">AM80</strain>
    </source>
</reference>
<dbReference type="AlphaFoldDB" id="A0A422N2D7"/>
<proteinExistence type="predicted"/>
<dbReference type="OrthoDB" id="247258at2759"/>